<evidence type="ECO:0000313" key="7">
    <source>
        <dbReference type="Proteomes" id="UP000245631"/>
    </source>
</evidence>
<dbReference type="InterPro" id="IPR036291">
    <property type="entry name" value="NAD(P)-bd_dom_sf"/>
</dbReference>
<keyword evidence="2" id="KW-0436">Ligase</keyword>
<organism evidence="6 7">
    <name type="scientific">Rhizobium loti</name>
    <name type="common">Mesorhizobium loti</name>
    <dbReference type="NCBI Taxonomy" id="381"/>
    <lineage>
        <taxon>Bacteria</taxon>
        <taxon>Pseudomonadati</taxon>
        <taxon>Pseudomonadota</taxon>
        <taxon>Alphaproteobacteria</taxon>
        <taxon>Hyphomicrobiales</taxon>
        <taxon>Phyllobacteriaceae</taxon>
        <taxon>Mesorhizobium</taxon>
    </lineage>
</organism>
<dbReference type="SUPFAM" id="SSF52210">
    <property type="entry name" value="Succinyl-CoA synthetase domains"/>
    <property type="match status" value="2"/>
</dbReference>
<dbReference type="Gene3D" id="3.40.50.261">
    <property type="entry name" value="Succinyl-CoA synthetase domains"/>
    <property type="match status" value="2"/>
</dbReference>
<gene>
    <name evidence="6" type="ORF">C8D77_11295</name>
</gene>
<dbReference type="PANTHER" id="PTHR43334">
    <property type="entry name" value="ACETATE--COA LIGASE [ADP-FORMING]"/>
    <property type="match status" value="1"/>
</dbReference>
<dbReference type="PANTHER" id="PTHR43334:SF1">
    <property type="entry name" value="3-HYDROXYPROPIONATE--COA LIGASE [ADP-FORMING]"/>
    <property type="match status" value="1"/>
</dbReference>
<dbReference type="AlphaFoldDB" id="A0A8E3B297"/>
<dbReference type="InterPro" id="IPR032875">
    <property type="entry name" value="Succ_CoA_lig_flav_dom"/>
</dbReference>
<dbReference type="InterPro" id="IPR003781">
    <property type="entry name" value="CoA-bd"/>
</dbReference>
<feature type="domain" description="CoA-binding" evidence="5">
    <location>
        <begin position="20"/>
        <end position="115"/>
    </location>
</feature>
<dbReference type="SUPFAM" id="SSF56059">
    <property type="entry name" value="Glutathione synthetase ATP-binding domain-like"/>
    <property type="match status" value="1"/>
</dbReference>
<dbReference type="GO" id="GO:0006099">
    <property type="term" value="P:tricarboxylic acid cycle"/>
    <property type="evidence" value="ECO:0007669"/>
    <property type="project" value="UniProtKB-KW"/>
</dbReference>
<dbReference type="Gene3D" id="3.30.1490.20">
    <property type="entry name" value="ATP-grasp fold, A domain"/>
    <property type="match status" value="1"/>
</dbReference>
<accession>A0A8E3B297</accession>
<comment type="caution">
    <text evidence="6">The sequence shown here is derived from an EMBL/GenBank/DDBJ whole genome shotgun (WGS) entry which is preliminary data.</text>
</comment>
<dbReference type="InterPro" id="IPR016102">
    <property type="entry name" value="Succinyl-CoA_synth-like"/>
</dbReference>
<dbReference type="Pfam" id="PF13380">
    <property type="entry name" value="CoA_binding_2"/>
    <property type="match status" value="1"/>
</dbReference>
<proteinExistence type="predicted"/>
<dbReference type="GeneID" id="61055072"/>
<dbReference type="SUPFAM" id="SSF51735">
    <property type="entry name" value="NAD(P)-binding Rossmann-fold domains"/>
    <property type="match status" value="1"/>
</dbReference>
<dbReference type="InterPro" id="IPR013815">
    <property type="entry name" value="ATP_grasp_subdomain_1"/>
</dbReference>
<evidence type="ECO:0000256" key="2">
    <source>
        <dbReference type="ARBA" id="ARBA00022598"/>
    </source>
</evidence>
<dbReference type="Gene3D" id="3.40.50.720">
    <property type="entry name" value="NAD(P)-binding Rossmann-like Domain"/>
    <property type="match status" value="1"/>
</dbReference>
<dbReference type="Pfam" id="PF13607">
    <property type="entry name" value="Succ_CoA_lig"/>
    <property type="match status" value="1"/>
</dbReference>
<reference evidence="6 7" key="1">
    <citation type="submission" date="2018-05" db="EMBL/GenBank/DDBJ databases">
        <title>Genomic Encyclopedia of Type Strains, Phase IV (KMG-IV): sequencing the most valuable type-strain genomes for metagenomic binning, comparative biology and taxonomic classification.</title>
        <authorList>
            <person name="Goeker M."/>
        </authorList>
    </citation>
    <scope>NUCLEOTIDE SEQUENCE [LARGE SCALE GENOMIC DNA]</scope>
    <source>
        <strain evidence="6 7">DSM 2626</strain>
    </source>
</reference>
<evidence type="ECO:0000259" key="5">
    <source>
        <dbReference type="SMART" id="SM00881"/>
    </source>
</evidence>
<dbReference type="RefSeq" id="WP_109670782.1">
    <property type="nucleotide sequence ID" value="NZ_QGGH01000012.1"/>
</dbReference>
<keyword evidence="4" id="KW-0067">ATP-binding</keyword>
<keyword evidence="1" id="KW-0816">Tricarboxylic acid cycle</keyword>
<keyword evidence="3" id="KW-0547">Nucleotide-binding</keyword>
<dbReference type="GO" id="GO:0016874">
    <property type="term" value="F:ligase activity"/>
    <property type="evidence" value="ECO:0007669"/>
    <property type="project" value="UniProtKB-KW"/>
</dbReference>
<evidence type="ECO:0000256" key="4">
    <source>
        <dbReference type="ARBA" id="ARBA00022840"/>
    </source>
</evidence>
<dbReference type="SMART" id="SM00881">
    <property type="entry name" value="CoA_binding"/>
    <property type="match status" value="1"/>
</dbReference>
<dbReference type="Gene3D" id="3.30.470.20">
    <property type="entry name" value="ATP-grasp fold, B domain"/>
    <property type="match status" value="1"/>
</dbReference>
<evidence type="ECO:0000313" key="6">
    <source>
        <dbReference type="EMBL" id="PWJ88201.1"/>
    </source>
</evidence>
<dbReference type="Proteomes" id="UP000245631">
    <property type="component" value="Unassembled WGS sequence"/>
</dbReference>
<evidence type="ECO:0000256" key="1">
    <source>
        <dbReference type="ARBA" id="ARBA00022532"/>
    </source>
</evidence>
<sequence length="710" mass="74926">MLANYPAERTWGAAHRLAPMLDARSIAVVGVSERANSFGLRLAQAVTSANFSGRIDFINPRYESVLGQPCRGSLGDLDEAPDLAILGVGGRNLEQSLLDAIRSGAKSAVIFDACNGNAADGSPLLSRLKDIASEHGIAVCGGAGMGLINVPSGCVASFYGASHLKPGGITLIAHSGSVFTTLAMNDPRYRFDLLVSPGQEIGATIDEYIDYAVSRESTKVIAVFMETARNPTGFQSSLKRARQRGIPVVVCKVGRSEESARMARSHTGALAGSKAAYEAVLEDCGAISVQSIDELMNVASLCSTGRLPGPGGAALMTDSGGLRELAIDLAAESGARLARFSNRTVQGLRQVLPQHLEPSNPLDCAADLTDDFSKPFEEALTVLSCADEVSMVGLEADLRDDYVYEEKLLDLALSLPRRTDKPCFFYSSFGRANNFLLGARLIDRGIPCINGIGETLNAISKLQEWSERLSQVADPVPEVSKSHAASWQACLSRSKSIDEYEALALLSSFGVPVVGNEAHDTLEGLKAAAKRLGYPVAVKTAAEGIDHKSDVGGVLLNIRDDRELEQAYGRLTATLGPRAIIQNMSPRGIELAFGCVQDPDFGSLVMVSAGGTLVEHFGGQQFALAPFGESRALELIGRLPIARLLDGVRGSAPADKIAAARALSRFSVMCAALGDTLKEADVNPIVVTAEGAMAVDALVVPAADRARKVA</sequence>
<dbReference type="Pfam" id="PF13549">
    <property type="entry name" value="ATP-grasp_5"/>
    <property type="match status" value="1"/>
</dbReference>
<protein>
    <submittedName>
        <fullName evidence="6">Acyl-CoA synthetase (NDP forming)</fullName>
    </submittedName>
</protein>
<evidence type="ECO:0000256" key="3">
    <source>
        <dbReference type="ARBA" id="ARBA00022741"/>
    </source>
</evidence>
<dbReference type="InterPro" id="IPR051538">
    <property type="entry name" value="Acyl-CoA_Synth/Transferase"/>
</dbReference>
<dbReference type="EMBL" id="QGGH01000012">
    <property type="protein sequence ID" value="PWJ88201.1"/>
    <property type="molecule type" value="Genomic_DNA"/>
</dbReference>
<dbReference type="GO" id="GO:0005524">
    <property type="term" value="F:ATP binding"/>
    <property type="evidence" value="ECO:0007669"/>
    <property type="project" value="UniProtKB-KW"/>
</dbReference>
<name>A0A8E3B297_RHILI</name>